<dbReference type="PaxDb" id="39947-A0A0P0Y2F5"/>
<gene>
    <name evidence="2" type="ordered locus">Os11g0494700</name>
    <name evidence="2" type="ORF">OSNPB_110494700</name>
</gene>
<reference evidence="3" key="1">
    <citation type="journal article" date="2005" name="Nature">
        <title>The map-based sequence of the rice genome.</title>
        <authorList>
            <consortium name="International rice genome sequencing project (IRGSP)"/>
            <person name="Matsumoto T."/>
            <person name="Wu J."/>
            <person name="Kanamori H."/>
            <person name="Katayose Y."/>
            <person name="Fujisawa M."/>
            <person name="Namiki N."/>
            <person name="Mizuno H."/>
            <person name="Yamamoto K."/>
            <person name="Antonio B.A."/>
            <person name="Baba T."/>
            <person name="Sakata K."/>
            <person name="Nagamura Y."/>
            <person name="Aoki H."/>
            <person name="Arikawa K."/>
            <person name="Arita K."/>
            <person name="Bito T."/>
            <person name="Chiden Y."/>
            <person name="Fujitsuka N."/>
            <person name="Fukunaka R."/>
            <person name="Hamada M."/>
            <person name="Harada C."/>
            <person name="Hayashi A."/>
            <person name="Hijishita S."/>
            <person name="Honda M."/>
            <person name="Hosokawa S."/>
            <person name="Ichikawa Y."/>
            <person name="Idonuma A."/>
            <person name="Iijima M."/>
            <person name="Ikeda M."/>
            <person name="Ikeno M."/>
            <person name="Ito K."/>
            <person name="Ito S."/>
            <person name="Ito T."/>
            <person name="Ito Y."/>
            <person name="Ito Y."/>
            <person name="Iwabuchi A."/>
            <person name="Kamiya K."/>
            <person name="Karasawa W."/>
            <person name="Kurita K."/>
            <person name="Katagiri S."/>
            <person name="Kikuta A."/>
            <person name="Kobayashi H."/>
            <person name="Kobayashi N."/>
            <person name="Machita K."/>
            <person name="Maehara T."/>
            <person name="Masukawa M."/>
            <person name="Mizubayashi T."/>
            <person name="Mukai Y."/>
            <person name="Nagasaki H."/>
            <person name="Nagata Y."/>
            <person name="Naito S."/>
            <person name="Nakashima M."/>
            <person name="Nakama Y."/>
            <person name="Nakamichi Y."/>
            <person name="Nakamura M."/>
            <person name="Meguro A."/>
            <person name="Negishi M."/>
            <person name="Ohta I."/>
            <person name="Ohta T."/>
            <person name="Okamoto M."/>
            <person name="Ono N."/>
            <person name="Saji S."/>
            <person name="Sakaguchi M."/>
            <person name="Sakai K."/>
            <person name="Shibata M."/>
            <person name="Shimokawa T."/>
            <person name="Song J."/>
            <person name="Takazaki Y."/>
            <person name="Terasawa K."/>
            <person name="Tsugane M."/>
            <person name="Tsuji K."/>
            <person name="Ueda S."/>
            <person name="Waki K."/>
            <person name="Yamagata H."/>
            <person name="Yamamoto M."/>
            <person name="Yamamoto S."/>
            <person name="Yamane H."/>
            <person name="Yoshiki S."/>
            <person name="Yoshihara R."/>
            <person name="Yukawa K."/>
            <person name="Zhong H."/>
            <person name="Yano M."/>
            <person name="Yuan Q."/>
            <person name="Ouyang S."/>
            <person name="Liu J."/>
            <person name="Jones K.M."/>
            <person name="Gansberger K."/>
            <person name="Moffat K."/>
            <person name="Hill J."/>
            <person name="Bera J."/>
            <person name="Fadrosh D."/>
            <person name="Jin S."/>
            <person name="Johri S."/>
            <person name="Kim M."/>
            <person name="Overton L."/>
            <person name="Reardon M."/>
            <person name="Tsitrin T."/>
            <person name="Vuong H."/>
            <person name="Weaver B."/>
            <person name="Ciecko A."/>
            <person name="Tallon L."/>
            <person name="Jackson J."/>
            <person name="Pai G."/>
            <person name="Aken S.V."/>
            <person name="Utterback T."/>
            <person name="Reidmuller S."/>
            <person name="Feldblyum T."/>
            <person name="Hsiao J."/>
            <person name="Zismann V."/>
            <person name="Iobst S."/>
            <person name="de Vazeille A.R."/>
            <person name="Buell C.R."/>
            <person name="Ying K."/>
            <person name="Li Y."/>
            <person name="Lu T."/>
            <person name="Huang Y."/>
            <person name="Zhao Q."/>
            <person name="Feng Q."/>
            <person name="Zhang L."/>
            <person name="Zhu J."/>
            <person name="Weng Q."/>
            <person name="Mu J."/>
            <person name="Lu Y."/>
            <person name="Fan D."/>
            <person name="Liu Y."/>
            <person name="Guan J."/>
            <person name="Zhang Y."/>
            <person name="Yu S."/>
            <person name="Liu X."/>
            <person name="Zhang Y."/>
            <person name="Hong G."/>
            <person name="Han B."/>
            <person name="Choisne N."/>
            <person name="Demange N."/>
            <person name="Orjeda G."/>
            <person name="Samain S."/>
            <person name="Cattolico L."/>
            <person name="Pelletier E."/>
            <person name="Couloux A."/>
            <person name="Segurens B."/>
            <person name="Wincker P."/>
            <person name="D'Hont A."/>
            <person name="Scarpelli C."/>
            <person name="Weissenbach J."/>
            <person name="Salanoubat M."/>
            <person name="Quetier F."/>
            <person name="Yu Y."/>
            <person name="Kim H.R."/>
            <person name="Rambo T."/>
            <person name="Currie J."/>
            <person name="Collura K."/>
            <person name="Luo M."/>
            <person name="Yang T."/>
            <person name="Ammiraju J.S.S."/>
            <person name="Engler F."/>
            <person name="Soderlund C."/>
            <person name="Wing R.A."/>
            <person name="Palmer L.E."/>
            <person name="de la Bastide M."/>
            <person name="Spiegel L."/>
            <person name="Nascimento L."/>
            <person name="Zutavern T."/>
            <person name="O'Shaughnessy A."/>
            <person name="Dike S."/>
            <person name="Dedhia N."/>
            <person name="Preston R."/>
            <person name="Balija V."/>
            <person name="McCombie W.R."/>
            <person name="Chow T."/>
            <person name="Chen H."/>
            <person name="Chung M."/>
            <person name="Chen C."/>
            <person name="Shaw J."/>
            <person name="Wu H."/>
            <person name="Hsiao K."/>
            <person name="Chao Y."/>
            <person name="Chu M."/>
            <person name="Cheng C."/>
            <person name="Hour A."/>
            <person name="Lee P."/>
            <person name="Lin S."/>
            <person name="Lin Y."/>
            <person name="Liou J."/>
            <person name="Liu S."/>
            <person name="Hsing Y."/>
            <person name="Raghuvanshi S."/>
            <person name="Mohanty A."/>
            <person name="Bharti A.K."/>
            <person name="Gaur A."/>
            <person name="Gupta V."/>
            <person name="Kumar D."/>
            <person name="Ravi V."/>
            <person name="Vij S."/>
            <person name="Kapur A."/>
            <person name="Khurana P."/>
            <person name="Khurana P."/>
            <person name="Khurana J.P."/>
            <person name="Tyagi A.K."/>
            <person name="Gaikwad K."/>
            <person name="Singh A."/>
            <person name="Dalal V."/>
            <person name="Srivastava S."/>
            <person name="Dixit A."/>
            <person name="Pal A.K."/>
            <person name="Ghazi I.A."/>
            <person name="Yadav M."/>
            <person name="Pandit A."/>
            <person name="Bhargava A."/>
            <person name="Sureshbabu K."/>
            <person name="Batra K."/>
            <person name="Sharma T.R."/>
            <person name="Mohapatra T."/>
            <person name="Singh N.K."/>
            <person name="Messing J."/>
            <person name="Nelson A.B."/>
            <person name="Fuks G."/>
            <person name="Kavchok S."/>
            <person name="Keizer G."/>
            <person name="Linton E."/>
            <person name="Llaca V."/>
            <person name="Song R."/>
            <person name="Tanyolac B."/>
            <person name="Young S."/>
            <person name="Ho-Il K."/>
            <person name="Hahn J.H."/>
            <person name="Sangsakoo G."/>
            <person name="Vanavichit A."/>
            <person name="de Mattos Luiz.A.T."/>
            <person name="Zimmer P.D."/>
            <person name="Malone G."/>
            <person name="Dellagostin O."/>
            <person name="de Oliveira A.C."/>
            <person name="Bevan M."/>
            <person name="Bancroft I."/>
            <person name="Minx P."/>
            <person name="Cordum H."/>
            <person name="Wilson R."/>
            <person name="Cheng Z."/>
            <person name="Jin W."/>
            <person name="Jiang J."/>
            <person name="Leong S.A."/>
            <person name="Iwama H."/>
            <person name="Gojobori T."/>
            <person name="Itoh T."/>
            <person name="Niimura Y."/>
            <person name="Fujii Y."/>
            <person name="Habara T."/>
            <person name="Sakai H."/>
            <person name="Sato Y."/>
            <person name="Wilson G."/>
            <person name="Kumar K."/>
            <person name="McCouch S."/>
            <person name="Juretic N."/>
            <person name="Hoen D."/>
            <person name="Wright S."/>
            <person name="Bruskiewich R."/>
            <person name="Bureau T."/>
            <person name="Miyao A."/>
            <person name="Hirochika H."/>
            <person name="Nishikawa T."/>
            <person name="Kadowaki K."/>
            <person name="Sugiura M."/>
            <person name="Burr B."/>
            <person name="Sasaki T."/>
        </authorList>
    </citation>
    <scope>NUCLEOTIDE SEQUENCE [LARGE SCALE GENOMIC DNA]</scope>
    <source>
        <strain evidence="3">cv. Nipponbare</strain>
    </source>
</reference>
<dbReference type="AlphaFoldDB" id="A0A0P0Y2F5"/>
<evidence type="ECO:0000313" key="3">
    <source>
        <dbReference type="Proteomes" id="UP000059680"/>
    </source>
</evidence>
<keyword evidence="3" id="KW-1185">Reference proteome</keyword>
<dbReference type="Proteomes" id="UP000059680">
    <property type="component" value="Chromosome 11"/>
</dbReference>
<reference evidence="2 3" key="2">
    <citation type="journal article" date="2013" name="Plant Cell Physiol.">
        <title>Rice Annotation Project Database (RAP-DB): an integrative and interactive database for rice genomics.</title>
        <authorList>
            <person name="Sakai H."/>
            <person name="Lee S.S."/>
            <person name="Tanaka T."/>
            <person name="Numa H."/>
            <person name="Kim J."/>
            <person name="Kawahara Y."/>
            <person name="Wakimoto H."/>
            <person name="Yang C.C."/>
            <person name="Iwamoto M."/>
            <person name="Abe T."/>
            <person name="Yamada Y."/>
            <person name="Muto A."/>
            <person name="Inokuchi H."/>
            <person name="Ikemura T."/>
            <person name="Matsumoto T."/>
            <person name="Sasaki T."/>
            <person name="Itoh T."/>
        </authorList>
    </citation>
    <scope>NUCLEOTIDE SEQUENCE [LARGE SCALE GENOMIC DNA]</scope>
    <source>
        <strain evidence="3">cv. Nipponbare</strain>
    </source>
</reference>
<dbReference type="SMR" id="A0A0P0Y2F5"/>
<feature type="coiled-coil region" evidence="1">
    <location>
        <begin position="68"/>
        <end position="95"/>
    </location>
</feature>
<sequence length="147" mass="16948">MTSGRPPAERRRGRHHHVKEATEKEMVIAVDSNDKEGMVIQADMFINRSSDQATKERSTLATMLDDEKTILEQQIAAATARLEELRRKNRELEIKLIVCDLMSGRRNNVDDLTVDILQDVQMAIVKYRLGIRKRIRELRSMDSSKNT</sequence>
<accession>A0A0P0Y2F5</accession>
<keyword evidence="1" id="KW-0175">Coiled coil</keyword>
<reference evidence="2 3" key="3">
    <citation type="journal article" date="2013" name="Rice">
        <title>Improvement of the Oryza sativa Nipponbare reference genome using next generation sequence and optical map data.</title>
        <authorList>
            <person name="Kawahara Y."/>
            <person name="de la Bastide M."/>
            <person name="Hamilton J.P."/>
            <person name="Kanamori H."/>
            <person name="McCombie W.R."/>
            <person name="Ouyang S."/>
            <person name="Schwartz D.C."/>
            <person name="Tanaka T."/>
            <person name="Wu J."/>
            <person name="Zhou S."/>
            <person name="Childs K.L."/>
            <person name="Davidson R.M."/>
            <person name="Lin H."/>
            <person name="Quesada-Ocampo L."/>
            <person name="Vaillancourt B."/>
            <person name="Sakai H."/>
            <person name="Lee S.S."/>
            <person name="Kim J."/>
            <person name="Numa H."/>
            <person name="Itoh T."/>
            <person name="Buell C.R."/>
            <person name="Matsumoto T."/>
        </authorList>
    </citation>
    <scope>NUCLEOTIDE SEQUENCE [LARGE SCALE GENOMIC DNA]</scope>
    <source>
        <strain evidence="3">cv. Nipponbare</strain>
    </source>
</reference>
<dbReference type="STRING" id="39947.A0A0P0Y2F5"/>
<name>A0A0P0Y2F5_ORYSJ</name>
<organism evidence="2 3">
    <name type="scientific">Oryza sativa subsp. japonica</name>
    <name type="common">Rice</name>
    <dbReference type="NCBI Taxonomy" id="39947"/>
    <lineage>
        <taxon>Eukaryota</taxon>
        <taxon>Viridiplantae</taxon>
        <taxon>Streptophyta</taxon>
        <taxon>Embryophyta</taxon>
        <taxon>Tracheophyta</taxon>
        <taxon>Spermatophyta</taxon>
        <taxon>Magnoliopsida</taxon>
        <taxon>Liliopsida</taxon>
        <taxon>Poales</taxon>
        <taxon>Poaceae</taxon>
        <taxon>BOP clade</taxon>
        <taxon>Oryzoideae</taxon>
        <taxon>Oryzeae</taxon>
        <taxon>Oryzinae</taxon>
        <taxon>Oryza</taxon>
        <taxon>Oryza sativa</taxon>
    </lineage>
</organism>
<protein>
    <submittedName>
        <fullName evidence="2">Os11g0494700 protein</fullName>
    </submittedName>
</protein>
<evidence type="ECO:0000256" key="1">
    <source>
        <dbReference type="SAM" id="Coils"/>
    </source>
</evidence>
<dbReference type="EMBL" id="AP014967">
    <property type="protein sequence ID" value="BAT14107.1"/>
    <property type="molecule type" value="Genomic_DNA"/>
</dbReference>
<proteinExistence type="predicted"/>
<dbReference type="InParanoid" id="A0A0P0Y2F5"/>
<evidence type="ECO:0000313" key="2">
    <source>
        <dbReference type="EMBL" id="BAT14107.1"/>
    </source>
</evidence>